<dbReference type="Pfam" id="PF02517">
    <property type="entry name" value="Rce1-like"/>
    <property type="match status" value="1"/>
</dbReference>
<sequence>MVCSLLEALLWTFGFLLAQGLVLVLLLAILLTAAFGLQWPPQSEIIDWVLATDLDRSFLLIGTPVLGGLFLLLPAIRLREGRHFRQRIGWRYPSTDEIIISLATVCPIALIGNLIYDVANAWWQSEPTVAWPSATVLRQTSLDHLYSTFQGVPYPVLIVAMALAPAVAEELVFRGVLGRRLVGRFGIVRGVLLSSLCFAAIHGSPPHAIATLPVGILLHLLYLQTGTIWIPVLVHFCNNLLAISLVHFQLSQQDPVSPALMLSLSMYLVMMLLLLQTRSRKVEGLWLKV</sequence>
<proteinExistence type="predicted"/>
<dbReference type="EMBL" id="FOQD01000012">
    <property type="protein sequence ID" value="SFI81348.1"/>
    <property type="molecule type" value="Genomic_DNA"/>
</dbReference>
<name>A0A1I3L9E8_9PLAN</name>
<reference evidence="4" key="1">
    <citation type="submission" date="2016-10" db="EMBL/GenBank/DDBJ databases">
        <authorList>
            <person name="Varghese N."/>
            <person name="Submissions S."/>
        </authorList>
    </citation>
    <scope>NUCLEOTIDE SEQUENCE [LARGE SCALE GENOMIC DNA]</scope>
    <source>
        <strain evidence="4">DSM 26348</strain>
    </source>
</reference>
<feature type="transmembrane region" description="Helical" evidence="1">
    <location>
        <begin position="97"/>
        <end position="116"/>
    </location>
</feature>
<protein>
    <recommendedName>
        <fullName evidence="2">CAAX prenyl protease 2/Lysostaphin resistance protein A-like domain-containing protein</fullName>
    </recommendedName>
</protein>
<keyword evidence="4" id="KW-1185">Reference proteome</keyword>
<dbReference type="InterPro" id="IPR003675">
    <property type="entry name" value="Rce1/LyrA-like_dom"/>
</dbReference>
<keyword evidence="1" id="KW-0812">Transmembrane</keyword>
<organism evidence="3 4">
    <name type="scientific">Planctomicrobium piriforme</name>
    <dbReference type="NCBI Taxonomy" id="1576369"/>
    <lineage>
        <taxon>Bacteria</taxon>
        <taxon>Pseudomonadati</taxon>
        <taxon>Planctomycetota</taxon>
        <taxon>Planctomycetia</taxon>
        <taxon>Planctomycetales</taxon>
        <taxon>Planctomycetaceae</taxon>
        <taxon>Planctomicrobium</taxon>
    </lineage>
</organism>
<dbReference type="InterPro" id="IPR052710">
    <property type="entry name" value="CAAX_protease"/>
</dbReference>
<gene>
    <name evidence="3" type="ORF">SAMN05421753_112184</name>
</gene>
<dbReference type="GO" id="GO:0004175">
    <property type="term" value="F:endopeptidase activity"/>
    <property type="evidence" value="ECO:0007669"/>
    <property type="project" value="UniProtKB-ARBA"/>
</dbReference>
<feature type="transmembrane region" description="Helical" evidence="1">
    <location>
        <begin position="256"/>
        <end position="275"/>
    </location>
</feature>
<feature type="transmembrane region" description="Helical" evidence="1">
    <location>
        <begin position="152"/>
        <end position="169"/>
    </location>
</feature>
<keyword evidence="1" id="KW-1133">Transmembrane helix</keyword>
<evidence type="ECO:0000313" key="3">
    <source>
        <dbReference type="EMBL" id="SFI81348.1"/>
    </source>
</evidence>
<feature type="domain" description="CAAX prenyl protease 2/Lysostaphin resistance protein A-like" evidence="2">
    <location>
        <begin position="155"/>
        <end position="241"/>
    </location>
</feature>
<feature type="transmembrane region" description="Helical" evidence="1">
    <location>
        <begin position="57"/>
        <end position="76"/>
    </location>
</feature>
<dbReference type="GO" id="GO:0080120">
    <property type="term" value="P:CAAX-box protein maturation"/>
    <property type="evidence" value="ECO:0007669"/>
    <property type="project" value="UniProtKB-ARBA"/>
</dbReference>
<feature type="transmembrane region" description="Helical" evidence="1">
    <location>
        <begin position="230"/>
        <end position="250"/>
    </location>
</feature>
<evidence type="ECO:0000256" key="1">
    <source>
        <dbReference type="SAM" id="Phobius"/>
    </source>
</evidence>
<keyword evidence="1" id="KW-0472">Membrane</keyword>
<evidence type="ECO:0000259" key="2">
    <source>
        <dbReference type="Pfam" id="PF02517"/>
    </source>
</evidence>
<feature type="transmembrane region" description="Helical" evidence="1">
    <location>
        <begin position="207"/>
        <end position="223"/>
    </location>
</feature>
<dbReference type="PANTHER" id="PTHR36435">
    <property type="entry name" value="SLR1288 PROTEIN"/>
    <property type="match status" value="1"/>
</dbReference>
<dbReference type="STRING" id="1576369.SAMN05421753_112184"/>
<accession>A0A1I3L9E8</accession>
<evidence type="ECO:0000313" key="4">
    <source>
        <dbReference type="Proteomes" id="UP000199518"/>
    </source>
</evidence>
<dbReference type="Proteomes" id="UP000199518">
    <property type="component" value="Unassembled WGS sequence"/>
</dbReference>
<feature type="transmembrane region" description="Helical" evidence="1">
    <location>
        <begin position="181"/>
        <end position="201"/>
    </location>
</feature>
<feature type="transmembrane region" description="Helical" evidence="1">
    <location>
        <begin position="12"/>
        <end position="37"/>
    </location>
</feature>
<dbReference type="PANTHER" id="PTHR36435:SF1">
    <property type="entry name" value="CAAX AMINO TERMINAL PROTEASE FAMILY PROTEIN"/>
    <property type="match status" value="1"/>
</dbReference>
<dbReference type="AlphaFoldDB" id="A0A1I3L9E8"/>